<evidence type="ECO:0000313" key="3">
    <source>
        <dbReference type="EnsemblMetazoa" id="AMEM002125-PA"/>
    </source>
</evidence>
<dbReference type="VEuPathDB" id="VectorBase:AMEM002125"/>
<keyword evidence="2" id="KW-0812">Transmembrane</keyword>
<name>A0A182UR03_ANOME</name>
<organism evidence="3 4">
    <name type="scientific">Anopheles merus</name>
    <name type="common">Mosquito</name>
    <dbReference type="NCBI Taxonomy" id="30066"/>
    <lineage>
        <taxon>Eukaryota</taxon>
        <taxon>Metazoa</taxon>
        <taxon>Ecdysozoa</taxon>
        <taxon>Arthropoda</taxon>
        <taxon>Hexapoda</taxon>
        <taxon>Insecta</taxon>
        <taxon>Pterygota</taxon>
        <taxon>Neoptera</taxon>
        <taxon>Endopterygota</taxon>
        <taxon>Diptera</taxon>
        <taxon>Nematocera</taxon>
        <taxon>Culicoidea</taxon>
        <taxon>Culicidae</taxon>
        <taxon>Anophelinae</taxon>
        <taxon>Anopheles</taxon>
    </lineage>
</organism>
<protein>
    <submittedName>
        <fullName evidence="3">Uncharacterized protein</fullName>
    </submittedName>
</protein>
<feature type="transmembrane region" description="Helical" evidence="2">
    <location>
        <begin position="90"/>
        <end position="113"/>
    </location>
</feature>
<keyword evidence="2" id="KW-1133">Transmembrane helix</keyword>
<sequence length="138" mass="15164">MAHETAFHELTVQPVRAADRDDYRQSAPVTGGMNRRLPTGGEAYGTPRNASTGSRWRPSRCSIVPETAPYLVCTIRELVDFLSASFSSMLLLPGPPLLGLLPLPLLLLLLLLLPDPAEFMGATSETCSLKRRFVRQVE</sequence>
<accession>A0A182UR03</accession>
<dbReference type="EnsemblMetazoa" id="AMEM002125-RA">
    <property type="protein sequence ID" value="AMEM002125-PA"/>
    <property type="gene ID" value="AMEM002125"/>
</dbReference>
<evidence type="ECO:0000256" key="1">
    <source>
        <dbReference type="SAM" id="MobiDB-lite"/>
    </source>
</evidence>
<feature type="region of interest" description="Disordered" evidence="1">
    <location>
        <begin position="21"/>
        <end position="57"/>
    </location>
</feature>
<evidence type="ECO:0000313" key="4">
    <source>
        <dbReference type="Proteomes" id="UP000075903"/>
    </source>
</evidence>
<keyword evidence="2" id="KW-0472">Membrane</keyword>
<dbReference type="Proteomes" id="UP000075903">
    <property type="component" value="Unassembled WGS sequence"/>
</dbReference>
<dbReference type="AlphaFoldDB" id="A0A182UR03"/>
<proteinExistence type="predicted"/>
<reference evidence="3" key="1">
    <citation type="submission" date="2020-05" db="UniProtKB">
        <authorList>
            <consortium name="EnsemblMetazoa"/>
        </authorList>
    </citation>
    <scope>IDENTIFICATION</scope>
    <source>
        <strain evidence="3">MAF</strain>
    </source>
</reference>
<evidence type="ECO:0000256" key="2">
    <source>
        <dbReference type="SAM" id="Phobius"/>
    </source>
</evidence>
<keyword evidence="4" id="KW-1185">Reference proteome</keyword>